<protein>
    <submittedName>
        <fullName evidence="1">Uncharacterized protein</fullName>
    </submittedName>
</protein>
<reference evidence="1" key="1">
    <citation type="submission" date="2019-02" db="EMBL/GenBank/DDBJ databases">
        <authorList>
            <person name="Lutz S."/>
            <person name="Schori C."/>
            <person name="Ahrens C.H."/>
            <person name="Gueguen E."/>
        </authorList>
    </citation>
    <scope>NUCLEOTIDE SEQUENCE</scope>
    <source>
        <strain evidence="1">Psy35</strain>
    </source>
</reference>
<dbReference type="GO" id="GO:0050660">
    <property type="term" value="F:flavin adenine dinucleotide binding"/>
    <property type="evidence" value="ECO:0007669"/>
    <property type="project" value="InterPro"/>
</dbReference>
<proteinExistence type="predicted"/>
<gene>
    <name evidence="1" type="ORF">EZZ81_10900</name>
</gene>
<dbReference type="SUPFAM" id="SSF56176">
    <property type="entry name" value="FAD-binding/transporter-associated domain-like"/>
    <property type="match status" value="1"/>
</dbReference>
<dbReference type="EMBL" id="CP036495">
    <property type="protein sequence ID" value="UZA71835.1"/>
    <property type="molecule type" value="Genomic_DNA"/>
</dbReference>
<name>A0AA46W3N3_PSEVI</name>
<evidence type="ECO:0000313" key="2">
    <source>
        <dbReference type="Proteomes" id="UP001163644"/>
    </source>
</evidence>
<evidence type="ECO:0000313" key="1">
    <source>
        <dbReference type="EMBL" id="UZA71835.1"/>
    </source>
</evidence>
<dbReference type="Proteomes" id="UP001163644">
    <property type="component" value="Chromosome"/>
</dbReference>
<dbReference type="AlphaFoldDB" id="A0AA46W3N3"/>
<accession>A0AA46W3N3</accession>
<organism evidence="1 2">
    <name type="scientific">Pseudomonas viridiflava</name>
    <name type="common">Phytomonas viridiflava</name>
    <dbReference type="NCBI Taxonomy" id="33069"/>
    <lineage>
        <taxon>Bacteria</taxon>
        <taxon>Pseudomonadati</taxon>
        <taxon>Pseudomonadota</taxon>
        <taxon>Gammaproteobacteria</taxon>
        <taxon>Pseudomonadales</taxon>
        <taxon>Pseudomonadaceae</taxon>
        <taxon>Pseudomonas</taxon>
    </lineage>
</organism>
<sequence>MSGLLGRRISVDEGRVMIQSGCTYADVASSELPRQHHSTIAELVGHIGYPSVRLRGTL</sequence>
<dbReference type="InterPro" id="IPR036318">
    <property type="entry name" value="FAD-bd_PCMH-like_sf"/>
</dbReference>